<organism evidence="2 3">
    <name type="scientific">Aspergillus lentulus</name>
    <dbReference type="NCBI Taxonomy" id="293939"/>
    <lineage>
        <taxon>Eukaryota</taxon>
        <taxon>Fungi</taxon>
        <taxon>Dikarya</taxon>
        <taxon>Ascomycota</taxon>
        <taxon>Pezizomycotina</taxon>
        <taxon>Eurotiomycetes</taxon>
        <taxon>Eurotiomycetidae</taxon>
        <taxon>Eurotiales</taxon>
        <taxon>Aspergillaceae</taxon>
        <taxon>Aspergillus</taxon>
        <taxon>Aspergillus subgen. Fumigati</taxon>
    </lineage>
</organism>
<evidence type="ECO:0000313" key="3">
    <source>
        <dbReference type="Proteomes" id="UP000051487"/>
    </source>
</evidence>
<reference evidence="2 3" key="1">
    <citation type="submission" date="2015-11" db="EMBL/GenBank/DDBJ databases">
        <title>Aspergillus lentulus strain IFM 54703T.</title>
        <authorList>
            <person name="Kusuya Y."/>
            <person name="Sakai K."/>
            <person name="Kamei K."/>
            <person name="Takahashi H."/>
            <person name="Yaguchi T."/>
        </authorList>
    </citation>
    <scope>NUCLEOTIDE SEQUENCE [LARGE SCALE GENOMIC DNA]</scope>
    <source>
        <strain evidence="2 3">IFM 54703</strain>
    </source>
</reference>
<sequence>MAQPADSGSGVLSMTSSMTPHGQHRGHTLNSLVLTRSVTSGGVSSRGSKMSSALLLRLFHRAYGKCWPWGYFIYRTVYTLESDQIDRVYGDWYTEAEDQDHGFSEKLVHESYKNVILEDKERAASTEQIREDFKALIASRGAEIGDVVPRYAVCLVIDQHCLDSIIMRAFEDPEESRHGNGPGEGFILID</sequence>
<accession>A0AAN4PCL4</accession>
<feature type="compositionally biased region" description="Polar residues" evidence="1">
    <location>
        <begin position="10"/>
        <end position="20"/>
    </location>
</feature>
<feature type="region of interest" description="Disordered" evidence="1">
    <location>
        <begin position="1"/>
        <end position="26"/>
    </location>
</feature>
<evidence type="ECO:0000256" key="1">
    <source>
        <dbReference type="SAM" id="MobiDB-lite"/>
    </source>
</evidence>
<dbReference type="Proteomes" id="UP000051487">
    <property type="component" value="Unassembled WGS sequence"/>
</dbReference>
<dbReference type="AlphaFoldDB" id="A0AAN4PCL4"/>
<dbReference type="EMBL" id="BCLY01000001">
    <property type="protein sequence ID" value="GAQ03818.1"/>
    <property type="molecule type" value="Genomic_DNA"/>
</dbReference>
<name>A0AAN4PCL4_ASPLE</name>
<proteinExistence type="predicted"/>
<evidence type="ECO:0000313" key="2">
    <source>
        <dbReference type="EMBL" id="GAQ03818.1"/>
    </source>
</evidence>
<gene>
    <name evidence="2" type="ORF">ALT_1139</name>
</gene>
<comment type="caution">
    <text evidence="2">The sequence shown here is derived from an EMBL/GenBank/DDBJ whole genome shotgun (WGS) entry which is preliminary data.</text>
</comment>
<protein>
    <submittedName>
        <fullName evidence="2">Uncharacterized protein</fullName>
    </submittedName>
</protein>